<keyword evidence="2" id="KW-1185">Reference proteome</keyword>
<evidence type="ECO:0000313" key="2">
    <source>
        <dbReference type="Proteomes" id="UP000762676"/>
    </source>
</evidence>
<dbReference type="Proteomes" id="UP000762676">
    <property type="component" value="Unassembled WGS sequence"/>
</dbReference>
<proteinExistence type="predicted"/>
<sequence length="124" mass="14215">MIRGKKANRLYVALYMYFIFITSGRTKARPLHCIINIAHQFPSFRFNLRRPYIDDVGRPDILSSLYTLAQFTTVLARSQLTVLPEQLVPEVIGCERNSSSHGVCVCVCVCVKRSKLTDNKHHLF</sequence>
<reference evidence="1 2" key="1">
    <citation type="journal article" date="2021" name="Elife">
        <title>Chloroplast acquisition without the gene transfer in kleptoplastic sea slugs, Plakobranchus ocellatus.</title>
        <authorList>
            <person name="Maeda T."/>
            <person name="Takahashi S."/>
            <person name="Yoshida T."/>
            <person name="Shimamura S."/>
            <person name="Takaki Y."/>
            <person name="Nagai Y."/>
            <person name="Toyoda A."/>
            <person name="Suzuki Y."/>
            <person name="Arimoto A."/>
            <person name="Ishii H."/>
            <person name="Satoh N."/>
            <person name="Nishiyama T."/>
            <person name="Hasebe M."/>
            <person name="Maruyama T."/>
            <person name="Minagawa J."/>
            <person name="Obokata J."/>
            <person name="Shigenobu S."/>
        </authorList>
    </citation>
    <scope>NUCLEOTIDE SEQUENCE [LARGE SCALE GENOMIC DNA]</scope>
</reference>
<evidence type="ECO:0000313" key="1">
    <source>
        <dbReference type="EMBL" id="GFR70344.1"/>
    </source>
</evidence>
<evidence type="ECO:0008006" key="3">
    <source>
        <dbReference type="Google" id="ProtNLM"/>
    </source>
</evidence>
<gene>
    <name evidence="1" type="ORF">ElyMa_002070800</name>
</gene>
<dbReference type="EMBL" id="BMAT01004207">
    <property type="protein sequence ID" value="GFR70344.1"/>
    <property type="molecule type" value="Genomic_DNA"/>
</dbReference>
<comment type="caution">
    <text evidence="1">The sequence shown here is derived from an EMBL/GenBank/DDBJ whole genome shotgun (WGS) entry which is preliminary data.</text>
</comment>
<organism evidence="1 2">
    <name type="scientific">Elysia marginata</name>
    <dbReference type="NCBI Taxonomy" id="1093978"/>
    <lineage>
        <taxon>Eukaryota</taxon>
        <taxon>Metazoa</taxon>
        <taxon>Spiralia</taxon>
        <taxon>Lophotrochozoa</taxon>
        <taxon>Mollusca</taxon>
        <taxon>Gastropoda</taxon>
        <taxon>Heterobranchia</taxon>
        <taxon>Euthyneura</taxon>
        <taxon>Panpulmonata</taxon>
        <taxon>Sacoglossa</taxon>
        <taxon>Placobranchoidea</taxon>
        <taxon>Plakobranchidae</taxon>
        <taxon>Elysia</taxon>
    </lineage>
</organism>
<protein>
    <recommendedName>
        <fullName evidence="3">Secreted protein</fullName>
    </recommendedName>
</protein>
<accession>A0AAV4FBI9</accession>
<dbReference type="AlphaFoldDB" id="A0AAV4FBI9"/>
<name>A0AAV4FBI9_9GAST</name>